<dbReference type="PANTHER" id="PTHR14517:SF6">
    <property type="entry name" value="RE41410P"/>
    <property type="match status" value="1"/>
</dbReference>
<evidence type="ECO:0000256" key="7">
    <source>
        <dbReference type="ARBA" id="ARBA00023212"/>
    </source>
</evidence>
<feature type="coiled-coil region" evidence="10">
    <location>
        <begin position="220"/>
        <end position="249"/>
    </location>
</feature>
<feature type="coiled-coil region" evidence="10">
    <location>
        <begin position="284"/>
        <end position="315"/>
    </location>
</feature>
<name>A0A084VZE4_ANOSI</name>
<comment type="subunit">
    <text evidence="9">Microtubule inner protein component of sperm flagellar doublet microtubules.</text>
</comment>
<keyword evidence="5 10" id="KW-0175">Coiled coil</keyword>
<dbReference type="EMBL" id="ATLV01018748">
    <property type="status" value="NOT_ANNOTATED_CDS"/>
    <property type="molecule type" value="Genomic_DNA"/>
</dbReference>
<dbReference type="STRING" id="74873.A0A084VZE4"/>
<evidence type="ECO:0008006" key="14">
    <source>
        <dbReference type="Google" id="ProtNLM"/>
    </source>
</evidence>
<dbReference type="VEuPathDB" id="VectorBase:ASIS011940"/>
<dbReference type="InterPro" id="IPR008805">
    <property type="entry name" value="RIB43A"/>
</dbReference>
<reference evidence="11 13" key="1">
    <citation type="journal article" date="2014" name="BMC Genomics">
        <title>Genome sequence of Anopheles sinensis provides insight into genetics basis of mosquito competence for malaria parasites.</title>
        <authorList>
            <person name="Zhou D."/>
            <person name="Zhang D."/>
            <person name="Ding G."/>
            <person name="Shi L."/>
            <person name="Hou Q."/>
            <person name="Ye Y."/>
            <person name="Xu Y."/>
            <person name="Zhou H."/>
            <person name="Xiong C."/>
            <person name="Li S."/>
            <person name="Yu J."/>
            <person name="Hong S."/>
            <person name="Yu X."/>
            <person name="Zou P."/>
            <person name="Chen C."/>
            <person name="Chang X."/>
            <person name="Wang W."/>
            <person name="Lv Y."/>
            <person name="Sun Y."/>
            <person name="Ma L."/>
            <person name="Shen B."/>
            <person name="Zhu C."/>
        </authorList>
    </citation>
    <scope>NUCLEOTIDE SEQUENCE [LARGE SCALE GENOMIC DNA]</scope>
</reference>
<keyword evidence="6" id="KW-0969">Cilium</keyword>
<sequence length="381" mass="46017">MLNSLFINHQDQKEALAIERRRRFEEARKQRIFNARRRVIGVDTDALGYQVQEKKEIEQSEAEQRRKLSEEIRRQEHVLLLKQREQRQERIRLENELNRFRASNQRPEQSRDFDLFDPNGLKKSLPARVGDDDPRLSVSGAQVFDGEDLEERHRRKVQKEQQRSWLEQQIREKRQAEIDRRAAETFLEDALMSRERRLHQLASQEQYARGKIQEAVNEFNHRLMNEQEQQRKRREREEQEDNMAEIYNNLTSDILTENPDVAKSSFGPNRVITAQYKGMSPEEIEQIRRTQELQLEELKRKRQEEANKREAWDRLAIDFDRAVTMKEKELVRRRHALSEQIRQENLQLSMDQQRKLDHLDKVVYQNRPTQAYFDQFNTCSR</sequence>
<dbReference type="Pfam" id="PF05914">
    <property type="entry name" value="RIB43A"/>
    <property type="match status" value="1"/>
</dbReference>
<keyword evidence="8" id="KW-0966">Cell projection</keyword>
<reference evidence="12" key="2">
    <citation type="submission" date="2020-05" db="UniProtKB">
        <authorList>
            <consortium name="EnsemblMetazoa"/>
        </authorList>
    </citation>
    <scope>IDENTIFICATION</scope>
</reference>
<protein>
    <recommendedName>
        <fullName evidence="14">RIB43A-like with coiled-coils protein 2</fullName>
    </recommendedName>
</protein>
<dbReference type="PANTHER" id="PTHR14517">
    <property type="entry name" value="RIB43A-RELATED"/>
    <property type="match status" value="1"/>
</dbReference>
<dbReference type="EMBL" id="KE525248">
    <property type="protein sequence ID" value="KFB43338.1"/>
    <property type="molecule type" value="Genomic_DNA"/>
</dbReference>
<comment type="subcellular location">
    <subcellularLocation>
        <location evidence="1">Cytoplasm</location>
        <location evidence="1">Cytoskeleton</location>
        <location evidence="1">Flagellum axoneme</location>
    </subcellularLocation>
</comment>
<dbReference type="AlphaFoldDB" id="A0A084VZE4"/>
<evidence type="ECO:0000256" key="8">
    <source>
        <dbReference type="ARBA" id="ARBA00023273"/>
    </source>
</evidence>
<evidence type="ECO:0000256" key="1">
    <source>
        <dbReference type="ARBA" id="ARBA00004611"/>
    </source>
</evidence>
<evidence type="ECO:0000256" key="5">
    <source>
        <dbReference type="ARBA" id="ARBA00023054"/>
    </source>
</evidence>
<proteinExistence type="inferred from homology"/>
<evidence type="ECO:0000256" key="10">
    <source>
        <dbReference type="SAM" id="Coils"/>
    </source>
</evidence>
<evidence type="ECO:0000256" key="3">
    <source>
        <dbReference type="ARBA" id="ARBA00022490"/>
    </source>
</evidence>
<evidence type="ECO:0000256" key="6">
    <source>
        <dbReference type="ARBA" id="ARBA00023069"/>
    </source>
</evidence>
<evidence type="ECO:0000313" key="12">
    <source>
        <dbReference type="EnsemblMetazoa" id="ASIC011131-PA"/>
    </source>
</evidence>
<dbReference type="EnsemblMetazoa" id="ASIC011131-RA">
    <property type="protein sequence ID" value="ASIC011131-PA"/>
    <property type="gene ID" value="ASIC011131"/>
</dbReference>
<comment type="similarity">
    <text evidence="2">Belongs to the RIB43A family.</text>
</comment>
<gene>
    <name evidence="11" type="ORF">ZHAS_00011131</name>
</gene>
<keyword evidence="4" id="KW-0282">Flagellum</keyword>
<dbReference type="OMA" id="DRAVTMK"/>
<evidence type="ECO:0000256" key="9">
    <source>
        <dbReference type="ARBA" id="ARBA00046435"/>
    </source>
</evidence>
<keyword evidence="3" id="KW-0963">Cytoplasm</keyword>
<evidence type="ECO:0000313" key="11">
    <source>
        <dbReference type="EMBL" id="KFB43338.1"/>
    </source>
</evidence>
<dbReference type="VEuPathDB" id="VectorBase:ASIC011131"/>
<organism evidence="11">
    <name type="scientific">Anopheles sinensis</name>
    <name type="common">Mosquito</name>
    <dbReference type="NCBI Taxonomy" id="74873"/>
    <lineage>
        <taxon>Eukaryota</taxon>
        <taxon>Metazoa</taxon>
        <taxon>Ecdysozoa</taxon>
        <taxon>Arthropoda</taxon>
        <taxon>Hexapoda</taxon>
        <taxon>Insecta</taxon>
        <taxon>Pterygota</taxon>
        <taxon>Neoptera</taxon>
        <taxon>Endopterygota</taxon>
        <taxon>Diptera</taxon>
        <taxon>Nematocera</taxon>
        <taxon>Culicoidea</taxon>
        <taxon>Culicidae</taxon>
        <taxon>Anophelinae</taxon>
        <taxon>Anopheles</taxon>
    </lineage>
</organism>
<keyword evidence="7" id="KW-0206">Cytoskeleton</keyword>
<evidence type="ECO:0000256" key="4">
    <source>
        <dbReference type="ARBA" id="ARBA00022846"/>
    </source>
</evidence>
<keyword evidence="13" id="KW-1185">Reference proteome</keyword>
<dbReference type="OrthoDB" id="429119at2759"/>
<accession>A0A084VZE4</accession>
<evidence type="ECO:0000313" key="13">
    <source>
        <dbReference type="Proteomes" id="UP000030765"/>
    </source>
</evidence>
<dbReference type="Proteomes" id="UP000030765">
    <property type="component" value="Unassembled WGS sequence"/>
</dbReference>
<evidence type="ECO:0000256" key="2">
    <source>
        <dbReference type="ARBA" id="ARBA00006875"/>
    </source>
</evidence>